<comment type="cofactor">
    <cofactor evidence="1">
        <name>thiamine diphosphate</name>
        <dbReference type="ChEBI" id="CHEBI:58937"/>
    </cofactor>
</comment>
<dbReference type="OrthoDB" id="9766715at2"/>
<keyword evidence="7" id="KW-1185">Reference proteome</keyword>
<dbReference type="GO" id="GO:0000287">
    <property type="term" value="F:magnesium ion binding"/>
    <property type="evidence" value="ECO:0007669"/>
    <property type="project" value="UniProtKB-ARBA"/>
</dbReference>
<dbReference type="AlphaFoldDB" id="A0A5C4M5S5"/>
<evidence type="ECO:0000256" key="2">
    <source>
        <dbReference type="ARBA" id="ARBA00023002"/>
    </source>
</evidence>
<evidence type="ECO:0000256" key="1">
    <source>
        <dbReference type="ARBA" id="ARBA00001964"/>
    </source>
</evidence>
<evidence type="ECO:0000313" key="6">
    <source>
        <dbReference type="EMBL" id="TNC25856.1"/>
    </source>
</evidence>
<name>A0A5C4M5S5_9PSEU</name>
<dbReference type="PANTHER" id="PTHR11516">
    <property type="entry name" value="PYRUVATE DEHYDROGENASE E1 COMPONENT, ALPHA SUBUNIT BACTERIAL AND ORGANELLAR"/>
    <property type="match status" value="1"/>
</dbReference>
<evidence type="ECO:0000313" key="7">
    <source>
        <dbReference type="Proteomes" id="UP000305546"/>
    </source>
</evidence>
<dbReference type="InterPro" id="IPR050642">
    <property type="entry name" value="PDH_E1_Alpha_Subunit"/>
</dbReference>
<keyword evidence="2" id="KW-0560">Oxidoreductase</keyword>
<proteinExistence type="predicted"/>
<organism evidence="6 7">
    <name type="scientific">Amycolatopsis alkalitolerans</name>
    <dbReference type="NCBI Taxonomy" id="2547244"/>
    <lineage>
        <taxon>Bacteria</taxon>
        <taxon>Bacillati</taxon>
        <taxon>Actinomycetota</taxon>
        <taxon>Actinomycetes</taxon>
        <taxon>Pseudonocardiales</taxon>
        <taxon>Pseudonocardiaceae</taxon>
        <taxon>Amycolatopsis</taxon>
    </lineage>
</organism>
<protein>
    <submittedName>
        <fullName evidence="6">Thiamine pyrophosphate-dependent dehydrogenase E1 component subunit alpha</fullName>
    </submittedName>
</protein>
<dbReference type="Pfam" id="PF00676">
    <property type="entry name" value="E1_dh"/>
    <property type="match status" value="1"/>
</dbReference>
<accession>A0A5C4M5S5</accession>
<dbReference type="GO" id="GO:0004739">
    <property type="term" value="F:pyruvate dehydrogenase (acetyl-transferring) activity"/>
    <property type="evidence" value="ECO:0007669"/>
    <property type="project" value="TreeGrafter"/>
</dbReference>
<feature type="domain" description="Dehydrogenase E1 component" evidence="5">
    <location>
        <begin position="29"/>
        <end position="328"/>
    </location>
</feature>
<sequence length="342" mass="36061">MTTGLDETAPGGRLGGGPTPSEALRLYESMVLIRRVEERLRDDSAAGKLPGAVHLYIGEEAIAAGVCAHLEDRDYATSTHRGHGHFLAKGGDVRKMMAEIWARREGICQGMGGSMHVADLARGILGANGIVGAGLAIATGAAFGAKLDGDGKVAVCFFGDGASNQGALMETLNVSALWGLPVVFVCEHNGFSEFTPAADVTAGRIADRARAFSIPATEIDGNDVTEVWRAAGEAISRARAGGGPSFVEARTYRIQGHFEAEPVVLSGGRYRDPDEIESWRRNDPIARFRARLLSSSVADETALDGVEAAVAERVREAVAYAEAGQPADPELAEKLMFAPEEA</sequence>
<dbReference type="InterPro" id="IPR029061">
    <property type="entry name" value="THDP-binding"/>
</dbReference>
<dbReference type="Gene3D" id="3.40.50.970">
    <property type="match status" value="1"/>
</dbReference>
<reference evidence="6 7" key="1">
    <citation type="submission" date="2019-06" db="EMBL/GenBank/DDBJ databases">
        <title>Amycolatopsis alkalitolerans sp. nov., isolated from Gastrodia elata Blume.</title>
        <authorList>
            <person name="Narsing Rao M.P."/>
            <person name="Li W.J."/>
        </authorList>
    </citation>
    <scope>NUCLEOTIDE SEQUENCE [LARGE SCALE GENOMIC DNA]</scope>
    <source>
        <strain evidence="6 7">SYSUP0005</strain>
    </source>
</reference>
<dbReference type="InterPro" id="IPR001017">
    <property type="entry name" value="DH_E1"/>
</dbReference>
<dbReference type="PANTHER" id="PTHR11516:SF60">
    <property type="entry name" value="PYRUVATE DEHYDROGENASE E1 COMPONENT SUBUNIT ALPHA"/>
    <property type="match status" value="1"/>
</dbReference>
<evidence type="ECO:0000256" key="3">
    <source>
        <dbReference type="ARBA" id="ARBA00023052"/>
    </source>
</evidence>
<keyword evidence="3" id="KW-0786">Thiamine pyrophosphate</keyword>
<dbReference type="SUPFAM" id="SSF52518">
    <property type="entry name" value="Thiamin diphosphate-binding fold (THDP-binding)"/>
    <property type="match status" value="1"/>
</dbReference>
<evidence type="ECO:0000259" key="5">
    <source>
        <dbReference type="Pfam" id="PF00676"/>
    </source>
</evidence>
<dbReference type="RefSeq" id="WP_139097241.1">
    <property type="nucleotide sequence ID" value="NZ_VDFW01000010.1"/>
</dbReference>
<dbReference type="GO" id="GO:0006086">
    <property type="term" value="P:pyruvate decarboxylation to acetyl-CoA"/>
    <property type="evidence" value="ECO:0007669"/>
    <property type="project" value="TreeGrafter"/>
</dbReference>
<evidence type="ECO:0000256" key="4">
    <source>
        <dbReference type="SAM" id="MobiDB-lite"/>
    </source>
</evidence>
<dbReference type="Proteomes" id="UP000305546">
    <property type="component" value="Unassembled WGS sequence"/>
</dbReference>
<comment type="caution">
    <text evidence="6">The sequence shown here is derived from an EMBL/GenBank/DDBJ whole genome shotgun (WGS) entry which is preliminary data.</text>
</comment>
<feature type="region of interest" description="Disordered" evidence="4">
    <location>
        <begin position="1"/>
        <end position="21"/>
    </location>
</feature>
<dbReference type="EMBL" id="VDFW01000010">
    <property type="protein sequence ID" value="TNC25856.1"/>
    <property type="molecule type" value="Genomic_DNA"/>
</dbReference>
<dbReference type="CDD" id="cd02000">
    <property type="entry name" value="TPP_E1_PDC_ADC_BCADC"/>
    <property type="match status" value="1"/>
</dbReference>
<gene>
    <name evidence="6" type="ORF">FG385_14570</name>
</gene>